<proteinExistence type="predicted"/>
<reference evidence="3 4" key="1">
    <citation type="submission" date="2022-01" db="EMBL/GenBank/DDBJ databases">
        <title>Whole genome-based taxonomy of the Shewanellaceae.</title>
        <authorList>
            <person name="Martin-Rodriguez A.J."/>
        </authorList>
    </citation>
    <scope>NUCLEOTIDE SEQUENCE [LARGE SCALE GENOMIC DNA]</scope>
    <source>
        <strain evidence="3 4">DSM 24955</strain>
    </source>
</reference>
<dbReference type="InterPro" id="IPR009331">
    <property type="entry name" value="Oligogalacturonate-sp_porin"/>
</dbReference>
<evidence type="ECO:0000256" key="2">
    <source>
        <dbReference type="SAM" id="SignalP"/>
    </source>
</evidence>
<dbReference type="Gene3D" id="2.40.160.40">
    <property type="entry name" value="monomeric porin ompg"/>
    <property type="match status" value="1"/>
</dbReference>
<dbReference type="PANTHER" id="PTHR38105">
    <property type="entry name" value="OUTER MEMBRANE PROTEIN-RELATED-RELATED"/>
    <property type="match status" value="1"/>
</dbReference>
<feature type="chain" id="PRO_5046231096" evidence="2">
    <location>
        <begin position="23"/>
        <end position="226"/>
    </location>
</feature>
<sequence>MSLHRLVLLICVVLLMCSNADAASLDFRQEYKSSTDQHASRVKMGHTFDGRFSVGLELKFKGAEGKFMEDLQSNGSELDLGYRIKLNDQWTLITGMPIEFGSSGATYKPQLRLTYKSDTIDGLSLSGRYRLDVKPGEDIKHLRHRYTVNIGYKVENWTFGFEGNYYYADNSEYLLYNDSRTNYENNLTAHYKIGNWSPWVEFGDVSVSDDSSQRELRSRIGIRYSF</sequence>
<keyword evidence="1 2" id="KW-0732">Signal</keyword>
<evidence type="ECO:0000313" key="3">
    <source>
        <dbReference type="EMBL" id="MCL1044784.1"/>
    </source>
</evidence>
<organism evidence="3 4">
    <name type="scientific">Shewanella electrodiphila</name>
    <dbReference type="NCBI Taxonomy" id="934143"/>
    <lineage>
        <taxon>Bacteria</taxon>
        <taxon>Pseudomonadati</taxon>
        <taxon>Pseudomonadota</taxon>
        <taxon>Gammaproteobacteria</taxon>
        <taxon>Alteromonadales</taxon>
        <taxon>Shewanellaceae</taxon>
        <taxon>Shewanella</taxon>
    </lineage>
</organism>
<accession>A0ABT0KM39</accession>
<evidence type="ECO:0000256" key="1">
    <source>
        <dbReference type="ARBA" id="ARBA00022729"/>
    </source>
</evidence>
<protein>
    <submittedName>
        <fullName evidence="3">Oligogalacturonate-specific porin KdgM family protein</fullName>
    </submittedName>
</protein>
<dbReference type="Pfam" id="PF06178">
    <property type="entry name" value="KdgM"/>
    <property type="match status" value="1"/>
</dbReference>
<dbReference type="InterPro" id="IPR053713">
    <property type="entry name" value="Bact_OM_Channel_sf"/>
</dbReference>
<feature type="signal peptide" evidence="2">
    <location>
        <begin position="1"/>
        <end position="22"/>
    </location>
</feature>
<keyword evidence="4" id="KW-1185">Reference proteome</keyword>
<dbReference type="SUPFAM" id="SSF56935">
    <property type="entry name" value="Porins"/>
    <property type="match status" value="1"/>
</dbReference>
<gene>
    <name evidence="3" type="ORF">L2737_05505</name>
</gene>
<dbReference type="PANTHER" id="PTHR38105:SF5">
    <property type="entry name" value="OUTER MEMBRANE PROTEIN"/>
    <property type="match status" value="1"/>
</dbReference>
<dbReference type="Proteomes" id="UP001202134">
    <property type="component" value="Unassembled WGS sequence"/>
</dbReference>
<comment type="caution">
    <text evidence="3">The sequence shown here is derived from an EMBL/GenBank/DDBJ whole genome shotgun (WGS) entry which is preliminary data.</text>
</comment>
<evidence type="ECO:0000313" key="4">
    <source>
        <dbReference type="Proteomes" id="UP001202134"/>
    </source>
</evidence>
<name>A0ABT0KM39_9GAMM</name>
<dbReference type="RefSeq" id="WP_229369308.1">
    <property type="nucleotide sequence ID" value="NZ_JAKIKU010000002.1"/>
</dbReference>
<dbReference type="EMBL" id="JAKIKU010000002">
    <property type="protein sequence ID" value="MCL1044784.1"/>
    <property type="molecule type" value="Genomic_DNA"/>
</dbReference>